<organism evidence="1 2">
    <name type="scientific">Planococcus glaciei</name>
    <dbReference type="NCBI Taxonomy" id="459472"/>
    <lineage>
        <taxon>Bacteria</taxon>
        <taxon>Bacillati</taxon>
        <taxon>Bacillota</taxon>
        <taxon>Bacilli</taxon>
        <taxon>Bacillales</taxon>
        <taxon>Caryophanaceae</taxon>
        <taxon>Planococcus</taxon>
    </lineage>
</organism>
<reference evidence="2" key="1">
    <citation type="submission" date="2020-06" db="EMBL/GenBank/DDBJ databases">
        <title>Isolation of Planomicrobium glaciei.</title>
        <authorList>
            <person name="Malisova L."/>
            <person name="Safrankova R."/>
            <person name="Jakubu V."/>
            <person name="Spanelova P."/>
        </authorList>
    </citation>
    <scope>NUCLEOTIDE SEQUENCE [LARGE SCALE GENOMIC DNA]</scope>
    <source>
        <strain evidence="2">NRL-ATB46093</strain>
    </source>
</reference>
<evidence type="ECO:0000313" key="2">
    <source>
        <dbReference type="Proteomes" id="UP000509222"/>
    </source>
</evidence>
<accession>A0A1G8A6X9</accession>
<dbReference type="RefSeq" id="WP_053165862.1">
    <property type="nucleotide sequence ID" value="NZ_CP051177.1"/>
</dbReference>
<dbReference type="eggNOG" id="ENOG502Z8XG">
    <property type="taxonomic scope" value="Bacteria"/>
</dbReference>
<keyword evidence="2" id="KW-1185">Reference proteome</keyword>
<evidence type="ECO:0000313" key="1">
    <source>
        <dbReference type="EMBL" id="QKX52418.1"/>
    </source>
</evidence>
<proteinExistence type="predicted"/>
<dbReference type="Proteomes" id="UP000509222">
    <property type="component" value="Chromosome"/>
</dbReference>
<dbReference type="AlphaFoldDB" id="A0A1G8A6X9"/>
<dbReference type="STRING" id="459472.SAMN04487975_103121"/>
<sequence length="236" mass="26533">MKKGLLAITLLISVLLLSGCMFPESERAENQIPYEDQIISVQNAVNQFRGASSGLLPIKTRDMDVDQYIKYPIDFSKISPAYLSEIPPNAYESGGIYQYVLMDVEENPTVKLVDLRLTEAIRTINIRKSANGGKAPIAEIIDDNVYKLNYKAMGFQEEQTVTSPYSGKNLPFVVNGKGEVFVDYSMDLYEALQNYEGTLEPGQDIRFLLYENSPIVPAYSLPYTVDEKNEPVFKSE</sequence>
<gene>
    <name evidence="1" type="ORF">HF394_18560</name>
</gene>
<name>A0A1G8A6X9_9BACL</name>
<protein>
    <submittedName>
        <fullName evidence="1">Uncharacterized protein</fullName>
    </submittedName>
</protein>
<dbReference type="EMBL" id="CP051177">
    <property type="protein sequence ID" value="QKX52418.1"/>
    <property type="molecule type" value="Genomic_DNA"/>
</dbReference>
<dbReference type="OrthoDB" id="2449131at2"/>
<dbReference type="PROSITE" id="PS51257">
    <property type="entry name" value="PROKAR_LIPOPROTEIN"/>
    <property type="match status" value="1"/>
</dbReference>